<protein>
    <recommendedName>
        <fullName evidence="4">Leucine-rich repeat-containing N-terminal plant-type domain-containing protein</fullName>
    </recommendedName>
</protein>
<dbReference type="Pfam" id="PF08263">
    <property type="entry name" value="LRRNT_2"/>
    <property type="match status" value="1"/>
</dbReference>
<proteinExistence type="predicted"/>
<dbReference type="InterPro" id="IPR032675">
    <property type="entry name" value="LRR_dom_sf"/>
</dbReference>
<dbReference type="InterPro" id="IPR013210">
    <property type="entry name" value="LRR_N_plant-typ"/>
</dbReference>
<gene>
    <name evidence="5" type="ORF">IFM89_003178</name>
</gene>
<dbReference type="Gene3D" id="3.80.10.10">
    <property type="entry name" value="Ribonuclease Inhibitor"/>
    <property type="match status" value="1"/>
</dbReference>
<keyword evidence="2" id="KW-0732">Signal</keyword>
<evidence type="ECO:0000259" key="4">
    <source>
        <dbReference type="Pfam" id="PF08263"/>
    </source>
</evidence>
<dbReference type="InterPro" id="IPR001611">
    <property type="entry name" value="Leu-rich_rpt"/>
</dbReference>
<keyword evidence="3" id="KW-0677">Repeat</keyword>
<feature type="domain" description="Leucine-rich repeat-containing N-terminal plant-type" evidence="4">
    <location>
        <begin position="121"/>
        <end position="157"/>
    </location>
</feature>
<evidence type="ECO:0000256" key="1">
    <source>
        <dbReference type="ARBA" id="ARBA00022614"/>
    </source>
</evidence>
<name>A0A835H3T3_9MAGN</name>
<reference evidence="5 6" key="1">
    <citation type="submission" date="2020-10" db="EMBL/GenBank/DDBJ databases">
        <title>The Coptis chinensis genome and diversification of protoberbering-type alkaloids.</title>
        <authorList>
            <person name="Wang B."/>
            <person name="Shu S."/>
            <person name="Song C."/>
            <person name="Liu Y."/>
        </authorList>
    </citation>
    <scope>NUCLEOTIDE SEQUENCE [LARGE SCALE GENOMIC DNA]</scope>
    <source>
        <strain evidence="5">HL-2020</strain>
        <tissue evidence="5">Leaf</tissue>
    </source>
</reference>
<evidence type="ECO:0000313" key="5">
    <source>
        <dbReference type="EMBL" id="KAF9591227.1"/>
    </source>
</evidence>
<keyword evidence="1" id="KW-0433">Leucine-rich repeat</keyword>
<dbReference type="AlphaFoldDB" id="A0A835H3T3"/>
<comment type="caution">
    <text evidence="5">The sequence shown here is derived from an EMBL/GenBank/DDBJ whole genome shotgun (WGS) entry which is preliminary data.</text>
</comment>
<dbReference type="EMBL" id="JADFTS010000008">
    <property type="protein sequence ID" value="KAF9591227.1"/>
    <property type="molecule type" value="Genomic_DNA"/>
</dbReference>
<evidence type="ECO:0000256" key="3">
    <source>
        <dbReference type="ARBA" id="ARBA00022737"/>
    </source>
</evidence>
<dbReference type="PANTHER" id="PTHR47988">
    <property type="entry name" value="SOMATIC EMBRYOGENESIS RECEPTOR KINASE 1"/>
    <property type="match status" value="1"/>
</dbReference>
<evidence type="ECO:0000256" key="2">
    <source>
        <dbReference type="ARBA" id="ARBA00022729"/>
    </source>
</evidence>
<evidence type="ECO:0000313" key="6">
    <source>
        <dbReference type="Proteomes" id="UP000631114"/>
    </source>
</evidence>
<dbReference type="SUPFAM" id="SSF52058">
    <property type="entry name" value="L domain-like"/>
    <property type="match status" value="1"/>
</dbReference>
<dbReference type="Pfam" id="PF00560">
    <property type="entry name" value="LRR_1"/>
    <property type="match status" value="2"/>
</dbReference>
<accession>A0A835H3T3</accession>
<dbReference type="Proteomes" id="UP000631114">
    <property type="component" value="Unassembled WGS sequence"/>
</dbReference>
<dbReference type="OrthoDB" id="1719627at2759"/>
<keyword evidence="6" id="KW-1185">Reference proteome</keyword>
<organism evidence="5 6">
    <name type="scientific">Coptis chinensis</name>
    <dbReference type="NCBI Taxonomy" id="261450"/>
    <lineage>
        <taxon>Eukaryota</taxon>
        <taxon>Viridiplantae</taxon>
        <taxon>Streptophyta</taxon>
        <taxon>Embryophyta</taxon>
        <taxon>Tracheophyta</taxon>
        <taxon>Spermatophyta</taxon>
        <taxon>Magnoliopsida</taxon>
        <taxon>Ranunculales</taxon>
        <taxon>Ranunculaceae</taxon>
        <taxon>Coptidoideae</taxon>
        <taxon>Coptis</taxon>
    </lineage>
</organism>
<sequence length="233" mass="25420">MIFMLRMLMGVSALTTKTYLAILPASTSKAKSSMENGALSKSYLPFASNIIDPKVYPKDNLGGKANDVSSKYDHTGGRLLPSSLAHGKLLPNVQSDGSSAPAQTRDSSFKLHCSFVVGAGKSLMYVKASFSNVVNVLLDWDDVHNGYHCSWRGVSCDNHNFSVVSLNLSNLNLGGKISPSIGDLRNLQSIDLKGNHLIGQILDEIGNRGDLRTQNPSTPRWFENFKFTIKKEN</sequence>